<dbReference type="PROSITE" id="PS00518">
    <property type="entry name" value="ZF_RING_1"/>
    <property type="match status" value="1"/>
</dbReference>
<evidence type="ECO:0000256" key="1">
    <source>
        <dbReference type="ARBA" id="ARBA00022723"/>
    </source>
</evidence>
<proteinExistence type="predicted"/>
<name>A0A0B7G0G3_THACB</name>
<evidence type="ECO:0000256" key="3">
    <source>
        <dbReference type="ARBA" id="ARBA00022833"/>
    </source>
</evidence>
<dbReference type="Proteomes" id="UP000059188">
    <property type="component" value="Unassembled WGS sequence"/>
</dbReference>
<feature type="coiled-coil region" evidence="5">
    <location>
        <begin position="162"/>
        <end position="263"/>
    </location>
</feature>
<evidence type="ECO:0000256" key="5">
    <source>
        <dbReference type="SAM" id="Coils"/>
    </source>
</evidence>
<dbReference type="PROSITE" id="PS50089">
    <property type="entry name" value="ZF_RING_2"/>
    <property type="match status" value="1"/>
</dbReference>
<evidence type="ECO:0000313" key="9">
    <source>
        <dbReference type="Proteomes" id="UP000059188"/>
    </source>
</evidence>
<feature type="region of interest" description="Disordered" evidence="6">
    <location>
        <begin position="381"/>
        <end position="400"/>
    </location>
</feature>
<dbReference type="InterPro" id="IPR017907">
    <property type="entry name" value="Znf_RING_CS"/>
</dbReference>
<evidence type="ECO:0000259" key="7">
    <source>
        <dbReference type="PROSITE" id="PS50089"/>
    </source>
</evidence>
<keyword evidence="3" id="KW-0862">Zinc</keyword>
<dbReference type="SUPFAM" id="SSF57850">
    <property type="entry name" value="RING/U-box"/>
    <property type="match status" value="1"/>
</dbReference>
<evidence type="ECO:0000256" key="6">
    <source>
        <dbReference type="SAM" id="MobiDB-lite"/>
    </source>
</evidence>
<dbReference type="GO" id="GO:0008270">
    <property type="term" value="F:zinc ion binding"/>
    <property type="evidence" value="ECO:0007669"/>
    <property type="project" value="UniProtKB-KW"/>
</dbReference>
<keyword evidence="9" id="KW-1185">Reference proteome</keyword>
<dbReference type="Gene3D" id="3.30.40.10">
    <property type="entry name" value="Zinc/RING finger domain, C3HC4 (zinc finger)"/>
    <property type="match status" value="1"/>
</dbReference>
<dbReference type="OrthoDB" id="5600418at2759"/>
<dbReference type="SMART" id="SM00184">
    <property type="entry name" value="RING"/>
    <property type="match status" value="1"/>
</dbReference>
<feature type="region of interest" description="Disordered" evidence="6">
    <location>
        <begin position="441"/>
        <end position="478"/>
    </location>
</feature>
<evidence type="ECO:0000256" key="2">
    <source>
        <dbReference type="ARBA" id="ARBA00022771"/>
    </source>
</evidence>
<dbReference type="InterPro" id="IPR001841">
    <property type="entry name" value="Znf_RING"/>
</dbReference>
<feature type="region of interest" description="Disordered" evidence="6">
    <location>
        <begin position="321"/>
        <end position="373"/>
    </location>
</feature>
<gene>
    <name evidence="8" type="ORF">RSOLAG1IB_04739</name>
</gene>
<keyword evidence="5" id="KW-0175">Coiled coil</keyword>
<protein>
    <recommendedName>
        <fullName evidence="7">RING-type domain-containing protein</fullName>
    </recommendedName>
</protein>
<feature type="domain" description="RING-type" evidence="7">
    <location>
        <begin position="6"/>
        <end position="52"/>
    </location>
</feature>
<dbReference type="EMBL" id="LN679105">
    <property type="protein sequence ID" value="CEL61988.1"/>
    <property type="molecule type" value="Genomic_DNA"/>
</dbReference>
<reference evidence="8 9" key="1">
    <citation type="submission" date="2014-11" db="EMBL/GenBank/DDBJ databases">
        <authorList>
            <person name="Wibberg Daniel"/>
        </authorList>
    </citation>
    <scope>NUCLEOTIDE SEQUENCE [LARGE SCALE GENOMIC DNA]</scope>
    <source>
        <strain evidence="8">Rhizoctonia solani AG1-IB 7/3/14</strain>
    </source>
</reference>
<evidence type="ECO:0000313" key="8">
    <source>
        <dbReference type="EMBL" id="CEL61988.1"/>
    </source>
</evidence>
<evidence type="ECO:0000256" key="4">
    <source>
        <dbReference type="PROSITE-ProRule" id="PRU00175"/>
    </source>
</evidence>
<keyword evidence="1" id="KW-0479">Metal-binding</keyword>
<organism evidence="8 9">
    <name type="scientific">Thanatephorus cucumeris (strain AG1-IB / isolate 7/3/14)</name>
    <name type="common">Lettuce bottom rot fungus</name>
    <name type="synonym">Rhizoctonia solani</name>
    <dbReference type="NCBI Taxonomy" id="1108050"/>
    <lineage>
        <taxon>Eukaryota</taxon>
        <taxon>Fungi</taxon>
        <taxon>Dikarya</taxon>
        <taxon>Basidiomycota</taxon>
        <taxon>Agaricomycotina</taxon>
        <taxon>Agaricomycetes</taxon>
        <taxon>Cantharellales</taxon>
        <taxon>Ceratobasidiaceae</taxon>
        <taxon>Rhizoctonia</taxon>
        <taxon>Rhizoctonia solani AG-1</taxon>
    </lineage>
</organism>
<sequence>MADYQCPACYEVLGSSPKYAPMALKCGHIMCATCLPKTIRRGQVNHICSMCREKCATDDVVRIYLPTPVRTSASASSTLIPPSRGSGRLLSEEQARQAHEIVEAASLAGVESRASDLQQIVTSGEQWYLGIEEQSTHPKDTLEVLVEALQELRQKLVYATRVDSLKQRLNQFKLEVDMQKNANINVEQRLRHSEMDLAQTKREVTQWEKRTRRAEALAAQWEKQVNSIEDRRYTESVRAEGAINILRSQVGVLQKEVQEQSRRKMAYKKKYYVAKEQSKSTNKCSRCRGPVLDDDLLEVMSSTSTADEAEVSNAFSVPVFPNERLSPPIDDSGRISPPNSQVESDDESQTIIYGPPTQPIQEPKKRKLSDASIASTSSVMSMLPSLTPEEQSAKESALDSQFSKRYKAACQEGVKEGWVAPDWKAKAVLRDRVKEVRRAAKRRRNELEQEAGTGAGNTARVTSLPTKPGARLIRSGRA</sequence>
<dbReference type="STRING" id="1108050.A0A0B7G0G3"/>
<dbReference type="InterPro" id="IPR013083">
    <property type="entry name" value="Znf_RING/FYVE/PHD"/>
</dbReference>
<accession>A0A0B7G0G3</accession>
<keyword evidence="2 4" id="KW-0863">Zinc-finger</keyword>
<dbReference type="AlphaFoldDB" id="A0A0B7G0G3"/>